<gene>
    <name evidence="16" type="ORF">CHS0354_008062</name>
</gene>
<reference evidence="16" key="1">
    <citation type="journal article" date="2021" name="Genome Biol. Evol.">
        <title>A High-Quality Reference Genome for a Parasitic Bivalve with Doubly Uniparental Inheritance (Bivalvia: Unionida).</title>
        <authorList>
            <person name="Smith C.H."/>
        </authorList>
    </citation>
    <scope>NUCLEOTIDE SEQUENCE</scope>
    <source>
        <strain evidence="16">CHS0354</strain>
    </source>
</reference>
<feature type="transmembrane region" description="Helical" evidence="11">
    <location>
        <begin position="931"/>
        <end position="949"/>
    </location>
</feature>
<accession>A0AAE0VR14</accession>
<feature type="transmembrane region" description="Helical" evidence="11">
    <location>
        <begin position="612"/>
        <end position="633"/>
    </location>
</feature>
<organism evidence="16 17">
    <name type="scientific">Potamilus streckersoni</name>
    <dbReference type="NCBI Taxonomy" id="2493646"/>
    <lineage>
        <taxon>Eukaryota</taxon>
        <taxon>Metazoa</taxon>
        <taxon>Spiralia</taxon>
        <taxon>Lophotrochozoa</taxon>
        <taxon>Mollusca</taxon>
        <taxon>Bivalvia</taxon>
        <taxon>Autobranchia</taxon>
        <taxon>Heteroconchia</taxon>
        <taxon>Palaeoheterodonta</taxon>
        <taxon>Unionida</taxon>
        <taxon>Unionoidea</taxon>
        <taxon>Unionidae</taxon>
        <taxon>Ambleminae</taxon>
        <taxon>Lampsilini</taxon>
        <taxon>Potamilus</taxon>
    </lineage>
</organism>
<reference evidence="16" key="3">
    <citation type="submission" date="2023-05" db="EMBL/GenBank/DDBJ databases">
        <authorList>
            <person name="Smith C.H."/>
        </authorList>
    </citation>
    <scope>NUCLEOTIDE SEQUENCE</scope>
    <source>
        <strain evidence="16">CHS0354</strain>
        <tissue evidence="16">Mantle</tissue>
    </source>
</reference>
<feature type="compositionally biased region" description="Acidic residues" evidence="13">
    <location>
        <begin position="1156"/>
        <end position="1171"/>
    </location>
</feature>
<feature type="transmembrane region" description="Helical" evidence="11">
    <location>
        <begin position="729"/>
        <end position="746"/>
    </location>
</feature>
<keyword evidence="8 11" id="KW-0406">Ion transport</keyword>
<proteinExistence type="inferred from homology"/>
<protein>
    <recommendedName>
        <fullName evidence="11">Anion exchange protein</fullName>
    </recommendedName>
</protein>
<dbReference type="Gene3D" id="1.10.287.570">
    <property type="entry name" value="Helical hairpin bin"/>
    <property type="match status" value="1"/>
</dbReference>
<name>A0AAE0VR14_9BIVA</name>
<dbReference type="GO" id="GO:0015701">
    <property type="term" value="P:bicarbonate transport"/>
    <property type="evidence" value="ECO:0007669"/>
    <property type="project" value="TreeGrafter"/>
</dbReference>
<comment type="caution">
    <text evidence="16">The sequence shown here is derived from an EMBL/GenBank/DDBJ whole genome shotgun (WGS) entry which is preliminary data.</text>
</comment>
<feature type="compositionally biased region" description="Low complexity" evidence="13">
    <location>
        <begin position="346"/>
        <end position="357"/>
    </location>
</feature>
<dbReference type="Pfam" id="PF00955">
    <property type="entry name" value="HCO3_cotransp"/>
    <property type="match status" value="1"/>
</dbReference>
<feature type="transmembrane region" description="Helical" evidence="11">
    <location>
        <begin position="1052"/>
        <end position="1075"/>
    </location>
</feature>
<feature type="coiled-coil region" evidence="12">
    <location>
        <begin position="540"/>
        <end position="568"/>
    </location>
</feature>
<comment type="subcellular location">
    <subcellularLocation>
        <location evidence="1">Cell membrane</location>
        <topology evidence="1">Multi-pass membrane protein</topology>
    </subcellularLocation>
    <subcellularLocation>
        <location evidence="11">Membrane</location>
        <topology evidence="11">Multi-pass membrane protein</topology>
    </subcellularLocation>
</comment>
<feature type="transmembrane region" description="Helical" evidence="11">
    <location>
        <begin position="1125"/>
        <end position="1147"/>
    </location>
</feature>
<dbReference type="InterPro" id="IPR011531">
    <property type="entry name" value="HCO3_transpt-like_TM_dom"/>
</dbReference>
<keyword evidence="12" id="KW-0175">Coiled coil</keyword>
<dbReference type="PRINTS" id="PR00165">
    <property type="entry name" value="ANIONEXCHNGR"/>
</dbReference>
<dbReference type="Proteomes" id="UP001195483">
    <property type="component" value="Unassembled WGS sequence"/>
</dbReference>
<evidence type="ECO:0000256" key="12">
    <source>
        <dbReference type="SAM" id="Coils"/>
    </source>
</evidence>
<evidence type="ECO:0000256" key="10">
    <source>
        <dbReference type="ARBA" id="ARBA00049347"/>
    </source>
</evidence>
<evidence type="ECO:0000256" key="7">
    <source>
        <dbReference type="ARBA" id="ARBA00022989"/>
    </source>
</evidence>
<feature type="transmembrane region" description="Helical" evidence="11">
    <location>
        <begin position="1102"/>
        <end position="1119"/>
    </location>
</feature>
<dbReference type="PANTHER" id="PTHR11453:SF47">
    <property type="entry name" value="ANION EXCHANGE PROTEIN"/>
    <property type="match status" value="1"/>
</dbReference>
<feature type="region of interest" description="Disordered" evidence="13">
    <location>
        <begin position="394"/>
        <end position="416"/>
    </location>
</feature>
<feature type="transmembrane region" description="Helical" evidence="11">
    <location>
        <begin position="840"/>
        <end position="861"/>
    </location>
</feature>
<feature type="domain" description="Bicarbonate transporter-like transmembrane" evidence="14">
    <location>
        <begin position="584"/>
        <end position="1159"/>
    </location>
</feature>
<reference evidence="16" key="2">
    <citation type="journal article" date="2021" name="Genome Biol. Evol.">
        <title>Developing a high-quality reference genome for a parasitic bivalve with doubly uniparental inheritance (Bivalvia: Unionida).</title>
        <authorList>
            <person name="Smith C.H."/>
        </authorList>
    </citation>
    <scope>NUCLEOTIDE SEQUENCE</scope>
    <source>
        <strain evidence="16">CHS0354</strain>
        <tissue evidence="16">Mantle</tissue>
    </source>
</reference>
<dbReference type="InterPro" id="IPR013769">
    <property type="entry name" value="Band3_cytoplasmic_dom"/>
</dbReference>
<dbReference type="SUPFAM" id="SSF55804">
    <property type="entry name" value="Phoshotransferase/anion transport protein"/>
    <property type="match status" value="1"/>
</dbReference>
<dbReference type="PANTHER" id="PTHR11453">
    <property type="entry name" value="ANION EXCHANGE PROTEIN"/>
    <property type="match status" value="1"/>
</dbReference>
<keyword evidence="7 11" id="KW-1133">Transmembrane helix</keyword>
<feature type="compositionally biased region" description="Polar residues" evidence="13">
    <location>
        <begin position="358"/>
        <end position="367"/>
    </location>
</feature>
<evidence type="ECO:0000313" key="17">
    <source>
        <dbReference type="Proteomes" id="UP001195483"/>
    </source>
</evidence>
<feature type="compositionally biased region" description="Polar residues" evidence="13">
    <location>
        <begin position="99"/>
        <end position="108"/>
    </location>
</feature>
<evidence type="ECO:0000256" key="11">
    <source>
        <dbReference type="RuleBase" id="RU362035"/>
    </source>
</evidence>
<keyword evidence="3 11" id="KW-0813">Transport</keyword>
<keyword evidence="9 11" id="KW-0472">Membrane</keyword>
<dbReference type="GO" id="GO:0051453">
    <property type="term" value="P:regulation of intracellular pH"/>
    <property type="evidence" value="ECO:0007669"/>
    <property type="project" value="TreeGrafter"/>
</dbReference>
<dbReference type="InterPro" id="IPR001717">
    <property type="entry name" value="Anion_exchange"/>
</dbReference>
<feature type="compositionally biased region" description="Basic and acidic residues" evidence="13">
    <location>
        <begin position="394"/>
        <end position="414"/>
    </location>
</feature>
<dbReference type="Gene3D" id="3.40.930.10">
    <property type="entry name" value="Mannitol-specific EII, Chain A"/>
    <property type="match status" value="1"/>
</dbReference>
<feature type="compositionally biased region" description="Basic and acidic residues" evidence="13">
    <location>
        <begin position="24"/>
        <end position="40"/>
    </location>
</feature>
<sequence length="1180" mass="135476">MGEWGVSHDQVQELKKLMNQVRPSHSDADVGKPFDDDRPRATFQFGDDESPVASRKASLKVPADDDQQQTVHFQLGGDLGGSEDNLVWQKRTEGKENVQKSTEGVTPTSSRSDVKSHRHKHKHHHYYSYDGYNKEDLMMRRHKGSEVEVQDVLKRVPTELEEAITLQKADLDEMASHRREDMSGLRRHMIERKKHRTVSSFVSIGKSEKKKWKELLLRKKYDHSPHEMFVELDELYVGENKDIEWREKARWIKFEEDVEEGAERWGKPHVASLSFHSLLELRRGLEQGALLLDLEASDLSSIVHNVVENMVIHDQIRVEDKANIIRTLLLKHKHQRDELSLMKTLTSSTSFHTSPSSQNVASLNRSMSEPDGKKMENHLNIKLPSFVKVDIDKNMSDGKRNDNATQETTHRDSQQKNFQEIMRRIPHNAEASIVLVGQVDYLAKPAMAFVRLAQGEVLENLTEVPLPVRFLFILLVPEKSSMEYHEVGRSISTLMSNQHFHDVAYKAETRSELLQAINTFLDESIVLPPGDWDHKTLLPIMDMARRRARSKRRKKEKEEERNALLMKEKKHNVPHDPLERTKVLFGGLFNDIKRRYPHYASDFKDALNTQCVMAFIFIFFACLAPCITFGGLMEEKTKGLIGVTETVVGTAITGVVFGLFAGQPLMIVGATGPALVFEKHLLSFCKTNHIEFLPWRIWIGLWVLVITMIVLAAEGSFLVKYITRFTEEIFAVLISMIFIVEVIYKLKEIYEEHPLQFYYCDSCAAYQPPILNYSNGTHVLILNMTSYMSSAFKPSGIPSYNSTVAANDHDDDDDGVDQDYDEIVPMQHHYVKQYNQPNTALLSTILVLGTFLIAYFLRIFRNSRFLGRSARRALGDFGIFIAIIAMVLFDYFLADTYTQKLDLPEPFGPTNRRVRGWTINPMGEKYPMETWHIFIAIIPAFLFYLLLFLEVQLTEMLLHKKEMKLKKGSGFHLDQFLMGLMTFILPIFGLPWMCAATVRTIAHVSALSVMSKTHAPGEKPKLIEVKEQRVTNILMNICIGFSLALEPILRQVPMAVLFGVFLYLGISSITGVQLFRRIRLLFMPVKHHPQVGFVRRVRTSKMHLFTLIQMGLAAILWVVKSTQAAIAFPLFVFLLVPLRLKVLPFIFSKKELSELDKEEEDTEDEDDDEPDFYQRAHMPI</sequence>
<dbReference type="GO" id="GO:0008509">
    <property type="term" value="F:monoatomic anion transmembrane transporter activity"/>
    <property type="evidence" value="ECO:0007669"/>
    <property type="project" value="InterPro"/>
</dbReference>
<dbReference type="Pfam" id="PF07565">
    <property type="entry name" value="Band_3_cyto"/>
    <property type="match status" value="1"/>
</dbReference>
<feature type="domain" description="Band 3 cytoplasmic" evidence="15">
    <location>
        <begin position="226"/>
        <end position="533"/>
    </location>
</feature>
<keyword evidence="5" id="KW-0039">Anion exchange</keyword>
<evidence type="ECO:0000256" key="3">
    <source>
        <dbReference type="ARBA" id="ARBA00022448"/>
    </source>
</evidence>
<evidence type="ECO:0000256" key="5">
    <source>
        <dbReference type="ARBA" id="ARBA00022681"/>
    </source>
</evidence>
<dbReference type="AlphaFoldDB" id="A0AAE0VR14"/>
<evidence type="ECO:0000256" key="4">
    <source>
        <dbReference type="ARBA" id="ARBA00022475"/>
    </source>
</evidence>
<feature type="region of interest" description="Disordered" evidence="13">
    <location>
        <begin position="19"/>
        <end position="68"/>
    </location>
</feature>
<feature type="transmembrane region" description="Helical" evidence="11">
    <location>
        <begin position="697"/>
        <end position="717"/>
    </location>
</feature>
<dbReference type="GO" id="GO:0005452">
    <property type="term" value="F:solute:inorganic anion antiporter activity"/>
    <property type="evidence" value="ECO:0007669"/>
    <property type="project" value="InterPro"/>
</dbReference>
<dbReference type="GO" id="GO:0005886">
    <property type="term" value="C:plasma membrane"/>
    <property type="evidence" value="ECO:0007669"/>
    <property type="project" value="UniProtKB-SubCell"/>
</dbReference>
<keyword evidence="4" id="KW-1003">Cell membrane</keyword>
<comment type="similarity">
    <text evidence="2 11">Belongs to the anion exchanger (TC 2.A.31) family.</text>
</comment>
<feature type="region of interest" description="Disordered" evidence="13">
    <location>
        <begin position="90"/>
        <end position="124"/>
    </location>
</feature>
<dbReference type="InterPro" id="IPR016152">
    <property type="entry name" value="PTrfase/Anion_transptr"/>
</dbReference>
<evidence type="ECO:0000313" key="16">
    <source>
        <dbReference type="EMBL" id="KAK3587039.1"/>
    </source>
</evidence>
<evidence type="ECO:0000256" key="8">
    <source>
        <dbReference type="ARBA" id="ARBA00023065"/>
    </source>
</evidence>
<dbReference type="InterPro" id="IPR003020">
    <property type="entry name" value="HCO3_transpt_euk"/>
</dbReference>
<feature type="region of interest" description="Disordered" evidence="13">
    <location>
        <begin position="346"/>
        <end position="373"/>
    </location>
</feature>
<dbReference type="NCBIfam" id="TIGR00834">
    <property type="entry name" value="ae"/>
    <property type="match status" value="1"/>
</dbReference>
<comment type="catalytic activity">
    <reaction evidence="10">
        <text>hydrogencarbonate(in) + chloride(out) = hydrogencarbonate(out) + chloride(in)</text>
        <dbReference type="Rhea" id="RHEA:72363"/>
        <dbReference type="ChEBI" id="CHEBI:17544"/>
        <dbReference type="ChEBI" id="CHEBI:17996"/>
    </reaction>
</comment>
<dbReference type="FunFam" id="3.40.930.10:FF:000020">
    <property type="entry name" value="Anion exchange protein"/>
    <property type="match status" value="1"/>
</dbReference>
<evidence type="ECO:0000256" key="13">
    <source>
        <dbReference type="SAM" id="MobiDB-lite"/>
    </source>
</evidence>
<dbReference type="EMBL" id="JAEAOA010000545">
    <property type="protein sequence ID" value="KAK3587039.1"/>
    <property type="molecule type" value="Genomic_DNA"/>
</dbReference>
<evidence type="ECO:0000256" key="1">
    <source>
        <dbReference type="ARBA" id="ARBA00004651"/>
    </source>
</evidence>
<evidence type="ECO:0000259" key="15">
    <source>
        <dbReference type="Pfam" id="PF07565"/>
    </source>
</evidence>
<dbReference type="PRINTS" id="PR01231">
    <property type="entry name" value="HCO3TRNSPORT"/>
</dbReference>
<feature type="transmembrane region" description="Helical" evidence="11">
    <location>
        <begin position="970"/>
        <end position="990"/>
    </location>
</feature>
<evidence type="ECO:0000256" key="2">
    <source>
        <dbReference type="ARBA" id="ARBA00010993"/>
    </source>
</evidence>
<keyword evidence="17" id="KW-1185">Reference proteome</keyword>
<feature type="transmembrane region" description="Helical" evidence="11">
    <location>
        <begin position="873"/>
        <end position="894"/>
    </location>
</feature>
<dbReference type="FunFam" id="1.10.287.570:FF:000001">
    <property type="entry name" value="Anion exchange protein"/>
    <property type="match status" value="1"/>
</dbReference>
<keyword evidence="6 11" id="KW-0812">Transmembrane</keyword>
<feature type="region of interest" description="Disordered" evidence="13">
    <location>
        <begin position="1154"/>
        <end position="1180"/>
    </location>
</feature>
<evidence type="ECO:0000256" key="6">
    <source>
        <dbReference type="ARBA" id="ARBA00022692"/>
    </source>
</evidence>
<evidence type="ECO:0000256" key="9">
    <source>
        <dbReference type="ARBA" id="ARBA00023136"/>
    </source>
</evidence>
<evidence type="ECO:0000259" key="14">
    <source>
        <dbReference type="Pfam" id="PF00955"/>
    </source>
</evidence>